<dbReference type="PROSITE" id="PS51918">
    <property type="entry name" value="RADICAL_SAM"/>
    <property type="match status" value="1"/>
</dbReference>
<dbReference type="PANTHER" id="PTHR11228">
    <property type="entry name" value="RADICAL SAM DOMAIN PROTEIN"/>
    <property type="match status" value="1"/>
</dbReference>
<evidence type="ECO:0000313" key="7">
    <source>
        <dbReference type="Proteomes" id="UP000266552"/>
    </source>
</evidence>
<dbReference type="RefSeq" id="WP_119847352.1">
    <property type="nucleotide sequence ID" value="NZ_CP032412.1"/>
</dbReference>
<dbReference type="CDD" id="cd21109">
    <property type="entry name" value="SPASM"/>
    <property type="match status" value="1"/>
</dbReference>
<dbReference type="KEGG" id="plw:D5F53_08590"/>
<organism evidence="6 7">
    <name type="scientific">Paenibacillus lautus</name>
    <name type="common">Bacillus lautus</name>
    <dbReference type="NCBI Taxonomy" id="1401"/>
    <lineage>
        <taxon>Bacteria</taxon>
        <taxon>Bacillati</taxon>
        <taxon>Bacillota</taxon>
        <taxon>Bacilli</taxon>
        <taxon>Bacillales</taxon>
        <taxon>Paenibacillaceae</taxon>
        <taxon>Paenibacillus</taxon>
    </lineage>
</organism>
<dbReference type="InterPro" id="IPR050377">
    <property type="entry name" value="Radical_SAM_PqqE_MftC-like"/>
</dbReference>
<feature type="domain" description="Radical SAM core" evidence="5">
    <location>
        <begin position="1"/>
        <end position="217"/>
    </location>
</feature>
<keyword evidence="1" id="KW-0949">S-adenosyl-L-methionine</keyword>
<dbReference type="PANTHER" id="PTHR11228:SF7">
    <property type="entry name" value="PQQA PEPTIDE CYCLASE"/>
    <property type="match status" value="1"/>
</dbReference>
<dbReference type="AlphaFoldDB" id="A0A385TKX9"/>
<gene>
    <name evidence="6" type="ORF">D5F53_08590</name>
</gene>
<dbReference type="CDD" id="cd01335">
    <property type="entry name" value="Radical_SAM"/>
    <property type="match status" value="1"/>
</dbReference>
<dbReference type="Proteomes" id="UP000266552">
    <property type="component" value="Chromosome"/>
</dbReference>
<name>A0A385TKX9_PAELA</name>
<dbReference type="InterPro" id="IPR007197">
    <property type="entry name" value="rSAM"/>
</dbReference>
<dbReference type="SFLD" id="SFLDS00029">
    <property type="entry name" value="Radical_SAM"/>
    <property type="match status" value="1"/>
</dbReference>
<dbReference type="Gene3D" id="3.20.20.70">
    <property type="entry name" value="Aldolase class I"/>
    <property type="match status" value="1"/>
</dbReference>
<evidence type="ECO:0000256" key="4">
    <source>
        <dbReference type="ARBA" id="ARBA00023014"/>
    </source>
</evidence>
<dbReference type="Pfam" id="PF13186">
    <property type="entry name" value="SPASM"/>
    <property type="match status" value="1"/>
</dbReference>
<evidence type="ECO:0000256" key="3">
    <source>
        <dbReference type="ARBA" id="ARBA00023004"/>
    </source>
</evidence>
<keyword evidence="4" id="KW-0411">Iron-sulfur</keyword>
<dbReference type="GO" id="GO:0003824">
    <property type="term" value="F:catalytic activity"/>
    <property type="evidence" value="ECO:0007669"/>
    <property type="project" value="InterPro"/>
</dbReference>
<dbReference type="EMBL" id="CP032412">
    <property type="protein sequence ID" value="AYB43334.1"/>
    <property type="molecule type" value="Genomic_DNA"/>
</dbReference>
<evidence type="ECO:0000259" key="5">
    <source>
        <dbReference type="PROSITE" id="PS51918"/>
    </source>
</evidence>
<dbReference type="SUPFAM" id="SSF102114">
    <property type="entry name" value="Radical SAM enzymes"/>
    <property type="match status" value="1"/>
</dbReference>
<protein>
    <submittedName>
        <fullName evidence="6">Radical SAM protein</fullName>
    </submittedName>
</protein>
<dbReference type="GO" id="GO:0046872">
    <property type="term" value="F:metal ion binding"/>
    <property type="evidence" value="ECO:0007669"/>
    <property type="project" value="UniProtKB-KW"/>
</dbReference>
<dbReference type="InterPro" id="IPR023885">
    <property type="entry name" value="4Fe4S-binding_SPASM_dom"/>
</dbReference>
<keyword evidence="2" id="KW-0479">Metal-binding</keyword>
<dbReference type="Pfam" id="PF04055">
    <property type="entry name" value="Radical_SAM"/>
    <property type="match status" value="1"/>
</dbReference>
<dbReference type="InterPro" id="IPR013785">
    <property type="entry name" value="Aldolase_TIM"/>
</dbReference>
<proteinExistence type="predicted"/>
<accession>A0A385TKX9</accession>
<evidence type="ECO:0000256" key="2">
    <source>
        <dbReference type="ARBA" id="ARBA00022723"/>
    </source>
</evidence>
<sequence>MYVKWNLTKKCTLGCKFCINAQSRKKWNTDTNEDELKKIIENISSVEDLRGITLLGGDPLEYEHIHVLTKELEKSNIPFGFITAGELLYTGQYDQILMNSKLDFIGLSIDSLNQEIVKSVRGRDILDKQIKSLDYLIDLRRNEDLKYKIFTNTILMNINEGTVVELIDYFINKNVDKVQILEYNSSGNEKHNFSISFTDELEFLEKLIVYVEQSHVQVQNNDNRLSKLELCFLPELGKKYFSERVGIPGLRQGNSNVCPVFRGTIFLSNDGLVYPCDSYKPYIRFNEVTGVPDKVYPIENILEHNLSSIVHGNAFFQEFNAIVNKSKNELYSNFEPCQTCDYLLKTCFPCLISAENYKDEEIVFGKCMKFKELLAINGQGGAYEKET</sequence>
<reference evidence="6 7" key="1">
    <citation type="submission" date="2018-09" db="EMBL/GenBank/DDBJ databases">
        <title>Genome Sequence of Paenibacillus lautus Strain E7593-69, Azo Dye-Degrading Bacteria, Isolated from Commercial Tattoo Inks.</title>
        <authorList>
            <person name="Nho S.W."/>
            <person name="Kim S.-J."/>
            <person name="Kweon O."/>
            <person name="Cerniglia C.E."/>
        </authorList>
    </citation>
    <scope>NUCLEOTIDE SEQUENCE [LARGE SCALE GENOMIC DNA]</scope>
    <source>
        <strain evidence="6 7">E7593-69</strain>
    </source>
</reference>
<dbReference type="GO" id="GO:0051536">
    <property type="term" value="F:iron-sulfur cluster binding"/>
    <property type="evidence" value="ECO:0007669"/>
    <property type="project" value="UniProtKB-KW"/>
</dbReference>
<keyword evidence="3" id="KW-0408">Iron</keyword>
<evidence type="ECO:0000313" key="6">
    <source>
        <dbReference type="EMBL" id="AYB43334.1"/>
    </source>
</evidence>
<evidence type="ECO:0000256" key="1">
    <source>
        <dbReference type="ARBA" id="ARBA00022691"/>
    </source>
</evidence>
<dbReference type="SFLD" id="SFLDG01067">
    <property type="entry name" value="SPASM/twitch_domain_containing"/>
    <property type="match status" value="1"/>
</dbReference>
<keyword evidence="7" id="KW-1185">Reference proteome</keyword>
<dbReference type="InterPro" id="IPR058240">
    <property type="entry name" value="rSAM_sf"/>
</dbReference>